<dbReference type="Proteomes" id="UP000829720">
    <property type="component" value="Unassembled WGS sequence"/>
</dbReference>
<accession>A0A8T3E3E4</accession>
<feature type="domain" description="UEV" evidence="2">
    <location>
        <begin position="4"/>
        <end position="147"/>
    </location>
</feature>
<dbReference type="AlphaFoldDB" id="A0A8T3E3E4"/>
<dbReference type="GO" id="GO:0043130">
    <property type="term" value="F:ubiquitin binding"/>
    <property type="evidence" value="ECO:0007669"/>
    <property type="project" value="TreeGrafter"/>
</dbReference>
<dbReference type="GO" id="GO:0015031">
    <property type="term" value="P:protein transport"/>
    <property type="evidence" value="ECO:0007669"/>
    <property type="project" value="InterPro"/>
</dbReference>
<name>A0A8T3E3E4_9TELE</name>
<evidence type="ECO:0000313" key="3">
    <source>
        <dbReference type="EMBL" id="KAI1903999.1"/>
    </source>
</evidence>
<protein>
    <recommendedName>
        <fullName evidence="2">UEV domain-containing protein</fullName>
    </recommendedName>
</protein>
<dbReference type="CDD" id="cd11685">
    <property type="entry name" value="UEV_TSG101-like"/>
    <property type="match status" value="1"/>
</dbReference>
<evidence type="ECO:0000256" key="1">
    <source>
        <dbReference type="SAM" id="MobiDB-lite"/>
    </source>
</evidence>
<comment type="caution">
    <text evidence="3">The sequence shown here is derived from an EMBL/GenBank/DDBJ whole genome shotgun (WGS) entry which is preliminary data.</text>
</comment>
<evidence type="ECO:0000313" key="4">
    <source>
        <dbReference type="Proteomes" id="UP000829720"/>
    </source>
</evidence>
<dbReference type="Gene3D" id="3.10.110.10">
    <property type="entry name" value="Ubiquitin Conjugating Enzyme"/>
    <property type="match status" value="1"/>
</dbReference>
<keyword evidence="4" id="KW-1185">Reference proteome</keyword>
<dbReference type="EMBL" id="JAERUA010000001">
    <property type="protein sequence ID" value="KAI1903999.1"/>
    <property type="molecule type" value="Genomic_DNA"/>
</dbReference>
<feature type="compositionally biased region" description="Polar residues" evidence="1">
    <location>
        <begin position="159"/>
        <end position="170"/>
    </location>
</feature>
<dbReference type="InterPro" id="IPR052070">
    <property type="entry name" value="ESCRT-I_UEV_domain"/>
</dbReference>
<dbReference type="Pfam" id="PF05743">
    <property type="entry name" value="UEV"/>
    <property type="match status" value="1"/>
</dbReference>
<proteinExistence type="predicted"/>
<sequence length="170" mass="19091">MAGVKEGALKKMLPKRYKHRGLIAHEICSVISDYKCLTPAMEAYVFNDGTTRDLMCLSGNVPAFFFGKEFNIPVCLWILDSYPTSPPICFVKPTKDTMIVTGQYTDANGAIHLPYLHEWNYPQSDLYGLIQMLTVVFGEEPPTCARPPTQTAPADVHQSWESQQLSQPDF</sequence>
<dbReference type="PANTHER" id="PTHR23306">
    <property type="entry name" value="TUMOR SUSCEPTIBILITY GENE 101 PROTEIN-RELATED"/>
    <property type="match status" value="1"/>
</dbReference>
<dbReference type="GO" id="GO:0000813">
    <property type="term" value="C:ESCRT I complex"/>
    <property type="evidence" value="ECO:0007669"/>
    <property type="project" value="TreeGrafter"/>
</dbReference>
<gene>
    <name evidence="3" type="ORF">AGOR_G00001170</name>
</gene>
<dbReference type="PROSITE" id="PS51322">
    <property type="entry name" value="UEV"/>
    <property type="match status" value="1"/>
</dbReference>
<dbReference type="OrthoDB" id="306304at2759"/>
<dbReference type="PANTHER" id="PTHR23306:SF25">
    <property type="entry name" value="TUMOR SUSCEPTIBILITY GENE 101 PROTEIN"/>
    <property type="match status" value="1"/>
</dbReference>
<evidence type="ECO:0000259" key="2">
    <source>
        <dbReference type="PROSITE" id="PS51322"/>
    </source>
</evidence>
<feature type="region of interest" description="Disordered" evidence="1">
    <location>
        <begin position="144"/>
        <end position="170"/>
    </location>
</feature>
<organism evidence="3 4">
    <name type="scientific">Albula goreensis</name>
    <dbReference type="NCBI Taxonomy" id="1534307"/>
    <lineage>
        <taxon>Eukaryota</taxon>
        <taxon>Metazoa</taxon>
        <taxon>Chordata</taxon>
        <taxon>Craniata</taxon>
        <taxon>Vertebrata</taxon>
        <taxon>Euteleostomi</taxon>
        <taxon>Actinopterygii</taxon>
        <taxon>Neopterygii</taxon>
        <taxon>Teleostei</taxon>
        <taxon>Albuliformes</taxon>
        <taxon>Albulidae</taxon>
        <taxon>Albula</taxon>
    </lineage>
</organism>
<dbReference type="InterPro" id="IPR016135">
    <property type="entry name" value="UBQ-conjugating_enzyme/RWD"/>
</dbReference>
<dbReference type="InterPro" id="IPR008883">
    <property type="entry name" value="UEV_N"/>
</dbReference>
<dbReference type="GO" id="GO:0008333">
    <property type="term" value="P:endosome to lysosome transport"/>
    <property type="evidence" value="ECO:0007669"/>
    <property type="project" value="TreeGrafter"/>
</dbReference>
<reference evidence="3" key="1">
    <citation type="submission" date="2021-01" db="EMBL/GenBank/DDBJ databases">
        <authorList>
            <person name="Zahm M."/>
            <person name="Roques C."/>
            <person name="Cabau C."/>
            <person name="Klopp C."/>
            <person name="Donnadieu C."/>
            <person name="Jouanno E."/>
            <person name="Lampietro C."/>
            <person name="Louis A."/>
            <person name="Herpin A."/>
            <person name="Echchiki A."/>
            <person name="Berthelot C."/>
            <person name="Parey E."/>
            <person name="Roest-Crollius H."/>
            <person name="Braasch I."/>
            <person name="Postlethwait J."/>
            <person name="Bobe J."/>
            <person name="Montfort J."/>
            <person name="Bouchez O."/>
            <person name="Begum T."/>
            <person name="Mejri S."/>
            <person name="Adams A."/>
            <person name="Chen W.-J."/>
            <person name="Guiguen Y."/>
        </authorList>
    </citation>
    <scope>NUCLEOTIDE SEQUENCE</scope>
    <source>
        <tissue evidence="3">Blood</tissue>
    </source>
</reference>
<dbReference type="SUPFAM" id="SSF54495">
    <property type="entry name" value="UBC-like"/>
    <property type="match status" value="1"/>
</dbReference>